<evidence type="ECO:0000313" key="1">
    <source>
        <dbReference type="EMBL" id="QBO58224.1"/>
    </source>
</evidence>
<dbReference type="AlphaFoldDB" id="A0A4V1AL19"/>
<keyword evidence="2" id="KW-1185">Reference proteome</keyword>
<sequence>MLKAIAEIAQELDCGNDCYYHPTSHEIISIPNFSNFFDEEEFQECFKDELQAVEKNRPDFIKIEVVESKESFKIMKLFVDQLNDTRYQAELESILENKKPFQNFKNSIDNSDFREEWFAFKKLQLEKIVAMQLNEAKGIVK</sequence>
<proteinExistence type="predicted"/>
<dbReference type="KEGG" id="csal:NBC122_01398"/>
<gene>
    <name evidence="1" type="ORF">NBC122_01398</name>
</gene>
<protein>
    <submittedName>
        <fullName evidence="1">Uncharacterized protein</fullName>
    </submittedName>
</protein>
<accession>A0A4V1AL19</accession>
<name>A0A4V1AL19_9FLAO</name>
<evidence type="ECO:0000313" key="2">
    <source>
        <dbReference type="Proteomes" id="UP000294419"/>
    </source>
</evidence>
<dbReference type="InterPro" id="IPR005361">
    <property type="entry name" value="UPF0158"/>
</dbReference>
<dbReference type="Proteomes" id="UP000294419">
    <property type="component" value="Chromosome"/>
</dbReference>
<reference evidence="1 2" key="1">
    <citation type="submission" date="2019-03" db="EMBL/GenBank/DDBJ databases">
        <authorList>
            <person name="Kim H."/>
            <person name="Yu S.-M."/>
        </authorList>
    </citation>
    <scope>NUCLEOTIDE SEQUENCE [LARGE SCALE GENOMIC DNA]</scope>
    <source>
        <strain evidence="1 2">NBC122</strain>
    </source>
</reference>
<dbReference type="EMBL" id="CP037954">
    <property type="protein sequence ID" value="QBO58224.1"/>
    <property type="molecule type" value="Genomic_DNA"/>
</dbReference>
<dbReference type="Pfam" id="PF03682">
    <property type="entry name" value="UPF0158"/>
    <property type="match status" value="1"/>
</dbReference>
<organism evidence="1 2">
    <name type="scientific">Chryseobacterium salivictor</name>
    <dbReference type="NCBI Taxonomy" id="2547600"/>
    <lineage>
        <taxon>Bacteria</taxon>
        <taxon>Pseudomonadati</taxon>
        <taxon>Bacteroidota</taxon>
        <taxon>Flavobacteriia</taxon>
        <taxon>Flavobacteriales</taxon>
        <taxon>Weeksellaceae</taxon>
        <taxon>Chryseobacterium group</taxon>
        <taxon>Chryseobacterium</taxon>
    </lineage>
</organism>